<comment type="caution">
    <text evidence="2">The sequence shown here is derived from an EMBL/GenBank/DDBJ whole genome shotgun (WGS) entry which is preliminary data.</text>
</comment>
<gene>
    <name evidence="2" type="ORF">ACH5RR_019801</name>
</gene>
<dbReference type="PANTHER" id="PTHR33566:SF1">
    <property type="entry name" value="EN_SPM-LIKE TRANSPOSON-RELATED"/>
    <property type="match status" value="1"/>
</dbReference>
<evidence type="ECO:0000313" key="2">
    <source>
        <dbReference type="EMBL" id="KAL3521652.1"/>
    </source>
</evidence>
<organism evidence="2 3">
    <name type="scientific">Cinchona calisaya</name>
    <dbReference type="NCBI Taxonomy" id="153742"/>
    <lineage>
        <taxon>Eukaryota</taxon>
        <taxon>Viridiplantae</taxon>
        <taxon>Streptophyta</taxon>
        <taxon>Embryophyta</taxon>
        <taxon>Tracheophyta</taxon>
        <taxon>Spermatophyta</taxon>
        <taxon>Magnoliopsida</taxon>
        <taxon>eudicotyledons</taxon>
        <taxon>Gunneridae</taxon>
        <taxon>Pentapetalae</taxon>
        <taxon>asterids</taxon>
        <taxon>lamiids</taxon>
        <taxon>Gentianales</taxon>
        <taxon>Rubiaceae</taxon>
        <taxon>Cinchonoideae</taxon>
        <taxon>Cinchoneae</taxon>
        <taxon>Cinchona</taxon>
    </lineage>
</organism>
<feature type="region of interest" description="Disordered" evidence="1">
    <location>
        <begin position="1"/>
        <end position="45"/>
    </location>
</feature>
<dbReference type="EMBL" id="JBJUIK010000008">
    <property type="protein sequence ID" value="KAL3521652.1"/>
    <property type="molecule type" value="Genomic_DNA"/>
</dbReference>
<protein>
    <submittedName>
        <fullName evidence="2">Uncharacterized protein</fullName>
    </submittedName>
</protein>
<accession>A0ABD2ZQF2</accession>
<evidence type="ECO:0000256" key="1">
    <source>
        <dbReference type="SAM" id="MobiDB-lite"/>
    </source>
</evidence>
<proteinExistence type="predicted"/>
<reference evidence="2 3" key="1">
    <citation type="submission" date="2024-11" db="EMBL/GenBank/DDBJ databases">
        <title>A near-complete genome assembly of Cinchona calisaya.</title>
        <authorList>
            <person name="Lian D.C."/>
            <person name="Zhao X.W."/>
            <person name="Wei L."/>
        </authorList>
    </citation>
    <scope>NUCLEOTIDE SEQUENCE [LARGE SCALE GENOMIC DNA]</scope>
    <source>
        <tissue evidence="2">Nenye</tissue>
    </source>
</reference>
<dbReference type="PANTHER" id="PTHR33566">
    <property type="entry name" value="EN/SPM-LIKE TRANSPOSON-RELATED"/>
    <property type="match status" value="1"/>
</dbReference>
<keyword evidence="3" id="KW-1185">Reference proteome</keyword>
<sequence length="425" mass="48214">MEDNNQKSGFEVRNSYSSSALENRGNNHHQPAERRTLLLPDSSSPSVVGNLIKCETKEIEVLEDKLRRYGVCIKDLETNVESLNLWCSNIKQEVSSLQASLDLDHDFDCISGKEFVMEQIVCKGDSAAAVICRIFQSLSYKDNEIEFADKILGVVAFLGIVRTNFLSRIFAQYLGEHQMLAIVCKSHADASYLEKHEPDGRVNNAYGLHEFASELGIFINRRYDVLCLDNIRPYMGDCSCDPQRYLLLPNPTLPNGIPPPGFLGYAVNMIELDVNFWHWRTASGHGLRETLFYRLFGELQVYENRQYMSMASSCIKDSAVSLDGGIMRGNGVISLGYWEADVQFPVVPLESRTYFSPRRVEITKEIETKKGQLKEITVWLKSQERVLAKVLKTFRKTKEKYASWLDETEKTLGGLPCKPETDSSN</sequence>
<dbReference type="AlphaFoldDB" id="A0ABD2ZQF2"/>
<dbReference type="Proteomes" id="UP001630127">
    <property type="component" value="Unassembled WGS sequence"/>
</dbReference>
<name>A0ABD2ZQF2_9GENT</name>
<evidence type="ECO:0000313" key="3">
    <source>
        <dbReference type="Proteomes" id="UP001630127"/>
    </source>
</evidence>